<sequence length="64" mass="7527">MFLRFEPELEVKHTEIINPEETFERHTGTDMVVRLTTAEQSAGDSYWFYYQGKRTDNIIVGAEE</sequence>
<gene>
    <name evidence="1" type="ORF">SAMN05216352_112101</name>
</gene>
<dbReference type="EMBL" id="FNDU01000012">
    <property type="protein sequence ID" value="SDI81954.1"/>
    <property type="molecule type" value="Genomic_DNA"/>
</dbReference>
<evidence type="ECO:0000313" key="1">
    <source>
        <dbReference type="EMBL" id="SDI81954.1"/>
    </source>
</evidence>
<protein>
    <submittedName>
        <fullName evidence="1">Uncharacterized protein</fullName>
    </submittedName>
</protein>
<accession>A0A1G8NP29</accession>
<evidence type="ECO:0000313" key="2">
    <source>
        <dbReference type="Proteomes" id="UP000199017"/>
    </source>
</evidence>
<dbReference type="AlphaFoldDB" id="A0A1G8NP29"/>
<keyword evidence="2" id="KW-1185">Reference proteome</keyword>
<name>A0A1G8NP29_9BACI</name>
<dbReference type="Proteomes" id="UP000199017">
    <property type="component" value="Unassembled WGS sequence"/>
</dbReference>
<dbReference type="RefSeq" id="WP_091587095.1">
    <property type="nucleotide sequence ID" value="NZ_FNDU01000012.1"/>
</dbReference>
<organism evidence="1 2">
    <name type="scientific">Alteribacillus bidgolensis</name>
    <dbReference type="NCBI Taxonomy" id="930129"/>
    <lineage>
        <taxon>Bacteria</taxon>
        <taxon>Bacillati</taxon>
        <taxon>Bacillota</taxon>
        <taxon>Bacilli</taxon>
        <taxon>Bacillales</taxon>
        <taxon>Bacillaceae</taxon>
        <taxon>Alteribacillus</taxon>
    </lineage>
</organism>
<proteinExistence type="predicted"/>
<reference evidence="1 2" key="1">
    <citation type="submission" date="2016-10" db="EMBL/GenBank/DDBJ databases">
        <authorList>
            <person name="de Groot N.N."/>
        </authorList>
    </citation>
    <scope>NUCLEOTIDE SEQUENCE [LARGE SCALE GENOMIC DNA]</scope>
    <source>
        <strain evidence="2">P4B,CCM 7963,CECT 7998,DSM 25260,IBRC-M 10614,KCTC 13821</strain>
    </source>
</reference>